<evidence type="ECO:0000256" key="2">
    <source>
        <dbReference type="ARBA" id="ARBA00023125"/>
    </source>
</evidence>
<keyword evidence="6" id="KW-1185">Reference proteome</keyword>
<keyword evidence="3" id="KW-0804">Transcription</keyword>
<dbReference type="EMBL" id="BONH01000017">
    <property type="protein sequence ID" value="GIF98897.1"/>
    <property type="molecule type" value="Genomic_DNA"/>
</dbReference>
<sequence>MAALTVDPADLALVRFGLSPLAETVAALASLMSPGRSTPGLTGGADRHRDAFAGLTADPAVSALCEVLRRTVHVTHWMPDFITVPPPGMETTIEQELAVVRATPADRVHADLTRSAGGPLPAALTGPDAADQVAAALAAAWSTLLAADWPRRRAQLQRDVVQRGGQLAAYGWARALAGLGPNVRWLPDAGQIQVNTWDTPPYEVSGARLMLVPSSFGAAWLALDPPRAYAVIYPARGVGSNPDDRTPDGLDRLLGRSRASVLRALAEPASTSQLVGLLGMALGAVGDHLAVLRGAGLVSRARAGRLVLYRRTTLGDDLLAGSTPEHRFR</sequence>
<comment type="caution">
    <text evidence="5">The sequence shown here is derived from an EMBL/GenBank/DDBJ whole genome shotgun (WGS) entry which is preliminary data.</text>
</comment>
<dbReference type="CDD" id="cd00090">
    <property type="entry name" value="HTH_ARSR"/>
    <property type="match status" value="1"/>
</dbReference>
<dbReference type="InterPro" id="IPR051011">
    <property type="entry name" value="Metal_resp_trans_reg"/>
</dbReference>
<dbReference type="Gene3D" id="1.10.10.10">
    <property type="entry name" value="Winged helix-like DNA-binding domain superfamily/Winged helix DNA-binding domain"/>
    <property type="match status" value="1"/>
</dbReference>
<evidence type="ECO:0000259" key="4">
    <source>
        <dbReference type="SMART" id="SM00418"/>
    </source>
</evidence>
<dbReference type="InterPro" id="IPR011991">
    <property type="entry name" value="ArsR-like_HTH"/>
</dbReference>
<gene>
    <name evidence="5" type="ORF">Cci01nite_39910</name>
</gene>
<protein>
    <submittedName>
        <fullName evidence="5">ArsR family transcriptional regulator</fullName>
    </submittedName>
</protein>
<evidence type="ECO:0000256" key="3">
    <source>
        <dbReference type="ARBA" id="ARBA00023163"/>
    </source>
</evidence>
<dbReference type="InterPro" id="IPR001845">
    <property type="entry name" value="HTH_ArsR_DNA-bd_dom"/>
</dbReference>
<dbReference type="Proteomes" id="UP000659904">
    <property type="component" value="Unassembled WGS sequence"/>
</dbReference>
<reference evidence="5 6" key="1">
    <citation type="submission" date="2021-01" db="EMBL/GenBank/DDBJ databases">
        <title>Whole genome shotgun sequence of Catellatospora citrea NBRC 14495.</title>
        <authorList>
            <person name="Komaki H."/>
            <person name="Tamura T."/>
        </authorList>
    </citation>
    <scope>NUCLEOTIDE SEQUENCE [LARGE SCALE GENOMIC DNA]</scope>
    <source>
        <strain evidence="5 6">NBRC 14495</strain>
    </source>
</reference>
<accession>A0A8J3K9F7</accession>
<keyword evidence="1" id="KW-0805">Transcription regulation</keyword>
<evidence type="ECO:0000313" key="6">
    <source>
        <dbReference type="Proteomes" id="UP000659904"/>
    </source>
</evidence>
<dbReference type="InterPro" id="IPR036390">
    <property type="entry name" value="WH_DNA-bd_sf"/>
</dbReference>
<dbReference type="InterPro" id="IPR036388">
    <property type="entry name" value="WH-like_DNA-bd_sf"/>
</dbReference>
<keyword evidence="2" id="KW-0238">DNA-binding</keyword>
<proteinExistence type="predicted"/>
<name>A0A8J3K9F7_9ACTN</name>
<dbReference type="GO" id="GO:0003700">
    <property type="term" value="F:DNA-binding transcription factor activity"/>
    <property type="evidence" value="ECO:0007669"/>
    <property type="project" value="InterPro"/>
</dbReference>
<dbReference type="PANTHER" id="PTHR43132:SF6">
    <property type="entry name" value="HTH-TYPE TRANSCRIPTIONAL REPRESSOR CZRA"/>
    <property type="match status" value="1"/>
</dbReference>
<dbReference type="AlphaFoldDB" id="A0A8J3K9F7"/>
<dbReference type="Pfam" id="PF01022">
    <property type="entry name" value="HTH_5"/>
    <property type="match status" value="1"/>
</dbReference>
<evidence type="ECO:0000256" key="1">
    <source>
        <dbReference type="ARBA" id="ARBA00023015"/>
    </source>
</evidence>
<organism evidence="5 6">
    <name type="scientific">Catellatospora citrea</name>
    <dbReference type="NCBI Taxonomy" id="53366"/>
    <lineage>
        <taxon>Bacteria</taxon>
        <taxon>Bacillati</taxon>
        <taxon>Actinomycetota</taxon>
        <taxon>Actinomycetes</taxon>
        <taxon>Micromonosporales</taxon>
        <taxon>Micromonosporaceae</taxon>
        <taxon>Catellatospora</taxon>
    </lineage>
</organism>
<dbReference type="SMART" id="SM00418">
    <property type="entry name" value="HTH_ARSR"/>
    <property type="match status" value="1"/>
</dbReference>
<dbReference type="PANTHER" id="PTHR43132">
    <property type="entry name" value="ARSENICAL RESISTANCE OPERON REPRESSOR ARSR-RELATED"/>
    <property type="match status" value="1"/>
</dbReference>
<dbReference type="GO" id="GO:0003677">
    <property type="term" value="F:DNA binding"/>
    <property type="evidence" value="ECO:0007669"/>
    <property type="project" value="UniProtKB-KW"/>
</dbReference>
<dbReference type="SUPFAM" id="SSF46785">
    <property type="entry name" value="Winged helix' DNA-binding domain"/>
    <property type="match status" value="1"/>
</dbReference>
<evidence type="ECO:0000313" key="5">
    <source>
        <dbReference type="EMBL" id="GIF98897.1"/>
    </source>
</evidence>
<dbReference type="RefSeq" id="WP_147433087.1">
    <property type="nucleotide sequence ID" value="NZ_BONH01000017.1"/>
</dbReference>
<feature type="domain" description="HTH arsR-type" evidence="4">
    <location>
        <begin position="252"/>
        <end position="323"/>
    </location>
</feature>